<dbReference type="InterPro" id="IPR003439">
    <property type="entry name" value="ABC_transporter-like_ATP-bd"/>
</dbReference>
<keyword evidence="2" id="KW-0547">Nucleotide-binding</keyword>
<feature type="domain" description="ABC transporter" evidence="4">
    <location>
        <begin position="6"/>
        <end position="247"/>
    </location>
</feature>
<organism evidence="5">
    <name type="scientific">metagenome</name>
    <dbReference type="NCBI Taxonomy" id="256318"/>
    <lineage>
        <taxon>unclassified sequences</taxon>
        <taxon>metagenomes</taxon>
    </lineage>
</organism>
<keyword evidence="3" id="KW-0067">ATP-binding</keyword>
<sequence>MTEPILEVSGLTKFFGAVAASDALTFAVERGSIHGLIGPNGAGKSTTIAQLSGELRPDAGRIRFAGTDITAWPVHRRAHAGLQRSYQITSLFPDFTAAENVALAVQARQGHSFRFLAPARRTPSLREPALAVLGRLGLAAKADEPASRLGHGEQRQLELAMVLATRPTMLLLDEPTAGMSRTESRRMMGILRPLKGKVTILLVEHDMDVVFALADAITVLVKGKAIITGPPADVRADEDVRRAYLGNY</sequence>
<dbReference type="InterPro" id="IPR003593">
    <property type="entry name" value="AAA+_ATPase"/>
</dbReference>
<accession>A0A380TL81</accession>
<dbReference type="SUPFAM" id="SSF52540">
    <property type="entry name" value="P-loop containing nucleoside triphosphate hydrolases"/>
    <property type="match status" value="1"/>
</dbReference>
<protein>
    <submittedName>
        <fullName evidence="5">Branched-chain amino acid ABC transporter substrate-binding protein</fullName>
    </submittedName>
</protein>
<reference evidence="5" key="1">
    <citation type="submission" date="2018-07" db="EMBL/GenBank/DDBJ databases">
        <authorList>
            <person name="Quirk P.G."/>
            <person name="Krulwich T.A."/>
        </authorList>
    </citation>
    <scope>NUCLEOTIDE SEQUENCE</scope>
</reference>
<dbReference type="PANTHER" id="PTHR45772">
    <property type="entry name" value="CONSERVED COMPONENT OF ABC TRANSPORTER FOR NATURAL AMINO ACIDS-RELATED"/>
    <property type="match status" value="1"/>
</dbReference>
<evidence type="ECO:0000313" key="5">
    <source>
        <dbReference type="EMBL" id="SUS08787.1"/>
    </source>
</evidence>
<dbReference type="InterPro" id="IPR051120">
    <property type="entry name" value="ABC_AA/LPS_Transport"/>
</dbReference>
<dbReference type="GO" id="GO:0005886">
    <property type="term" value="C:plasma membrane"/>
    <property type="evidence" value="ECO:0007669"/>
    <property type="project" value="TreeGrafter"/>
</dbReference>
<dbReference type="GO" id="GO:0016887">
    <property type="term" value="F:ATP hydrolysis activity"/>
    <property type="evidence" value="ECO:0007669"/>
    <property type="project" value="InterPro"/>
</dbReference>
<dbReference type="EMBL" id="UIDG01000643">
    <property type="protein sequence ID" value="SUS08787.1"/>
    <property type="molecule type" value="Genomic_DNA"/>
</dbReference>
<name>A0A380TL81_9ZZZZ</name>
<evidence type="ECO:0000259" key="4">
    <source>
        <dbReference type="PROSITE" id="PS50893"/>
    </source>
</evidence>
<dbReference type="CDD" id="cd03219">
    <property type="entry name" value="ABC_Mj1267_LivG_branched"/>
    <property type="match status" value="1"/>
</dbReference>
<keyword evidence="1" id="KW-0813">Transport</keyword>
<dbReference type="SMART" id="SM00382">
    <property type="entry name" value="AAA"/>
    <property type="match status" value="1"/>
</dbReference>
<evidence type="ECO:0000256" key="2">
    <source>
        <dbReference type="ARBA" id="ARBA00022741"/>
    </source>
</evidence>
<proteinExistence type="predicted"/>
<evidence type="ECO:0000256" key="1">
    <source>
        <dbReference type="ARBA" id="ARBA00022448"/>
    </source>
</evidence>
<dbReference type="GO" id="GO:0005524">
    <property type="term" value="F:ATP binding"/>
    <property type="evidence" value="ECO:0007669"/>
    <property type="project" value="UniProtKB-KW"/>
</dbReference>
<dbReference type="Gene3D" id="3.40.50.300">
    <property type="entry name" value="P-loop containing nucleotide triphosphate hydrolases"/>
    <property type="match status" value="1"/>
</dbReference>
<dbReference type="Pfam" id="PF00005">
    <property type="entry name" value="ABC_tran"/>
    <property type="match status" value="1"/>
</dbReference>
<dbReference type="PROSITE" id="PS50893">
    <property type="entry name" value="ABC_TRANSPORTER_2"/>
    <property type="match status" value="1"/>
</dbReference>
<dbReference type="PANTHER" id="PTHR45772:SF2">
    <property type="entry name" value="ABC TRANSPORTER ATP-BINDING PROTEIN"/>
    <property type="match status" value="1"/>
</dbReference>
<dbReference type="InterPro" id="IPR027417">
    <property type="entry name" value="P-loop_NTPase"/>
</dbReference>
<dbReference type="Pfam" id="PF12399">
    <property type="entry name" value="BCA_ABC_TP_C"/>
    <property type="match status" value="1"/>
</dbReference>
<dbReference type="AlphaFoldDB" id="A0A380TL81"/>
<gene>
    <name evidence="5" type="ORF">DF3PB_880009</name>
</gene>
<evidence type="ECO:0000256" key="3">
    <source>
        <dbReference type="ARBA" id="ARBA00022840"/>
    </source>
</evidence>
<dbReference type="InterPro" id="IPR032823">
    <property type="entry name" value="BCA_ABC_TP_C"/>
</dbReference>